<reference evidence="3 5" key="2">
    <citation type="submission" date="2018-06" db="EMBL/GenBank/DDBJ databases">
        <authorList>
            <consortium name="Pathogen Informatics"/>
            <person name="Doyle S."/>
        </authorList>
    </citation>
    <scope>NUCLEOTIDE SEQUENCE [LARGE SCALE GENOMIC DNA]</scope>
    <source>
        <strain evidence="3 5">NCTC11991</strain>
    </source>
</reference>
<gene>
    <name evidence="2" type="ORF">Lstg_0212</name>
    <name evidence="3" type="ORF">NCTC11991_01934</name>
</gene>
<accession>A0A378L9C9</accession>
<dbReference type="EMBL" id="LNYZ01000001">
    <property type="protein sequence ID" value="KTD80985.1"/>
    <property type="molecule type" value="Genomic_DNA"/>
</dbReference>
<dbReference type="Proteomes" id="UP000054820">
    <property type="component" value="Unassembled WGS sequence"/>
</dbReference>
<evidence type="ECO:0000313" key="2">
    <source>
        <dbReference type="EMBL" id="KTD80985.1"/>
    </source>
</evidence>
<feature type="transmembrane region" description="Helical" evidence="1">
    <location>
        <begin position="32"/>
        <end position="53"/>
    </location>
</feature>
<protein>
    <submittedName>
        <fullName evidence="3">Uncharacterized protein</fullName>
    </submittedName>
</protein>
<evidence type="ECO:0000313" key="4">
    <source>
        <dbReference type="Proteomes" id="UP000054820"/>
    </source>
</evidence>
<reference evidence="2 4" key="1">
    <citation type="submission" date="2015-11" db="EMBL/GenBank/DDBJ databases">
        <title>Genomic analysis of 38 Legionella species identifies large and diverse effector repertoires.</title>
        <authorList>
            <person name="Burstein D."/>
            <person name="Amaro F."/>
            <person name="Zusman T."/>
            <person name="Lifshitz Z."/>
            <person name="Cohen O."/>
            <person name="Gilbert J.A."/>
            <person name="Pupko T."/>
            <person name="Shuman H.A."/>
            <person name="Segal G."/>
        </authorList>
    </citation>
    <scope>NUCLEOTIDE SEQUENCE [LARGE SCALE GENOMIC DNA]</scope>
    <source>
        <strain evidence="2 4">SC-18-C9</strain>
    </source>
</reference>
<evidence type="ECO:0000313" key="5">
    <source>
        <dbReference type="Proteomes" id="UP000255110"/>
    </source>
</evidence>
<dbReference type="EMBL" id="UGOY01000001">
    <property type="protein sequence ID" value="STY23327.1"/>
    <property type="molecule type" value="Genomic_DNA"/>
</dbReference>
<dbReference type="Proteomes" id="UP000255110">
    <property type="component" value="Unassembled WGS sequence"/>
</dbReference>
<proteinExistence type="predicted"/>
<name>A0A378L9C9_9GAMM</name>
<keyword evidence="1" id="KW-1133">Transmembrane helix</keyword>
<organism evidence="3 5">
    <name type="scientific">Legionella steigerwaltii</name>
    <dbReference type="NCBI Taxonomy" id="460"/>
    <lineage>
        <taxon>Bacteria</taxon>
        <taxon>Pseudomonadati</taxon>
        <taxon>Pseudomonadota</taxon>
        <taxon>Gammaproteobacteria</taxon>
        <taxon>Legionellales</taxon>
        <taxon>Legionellaceae</taxon>
        <taxon>Legionella</taxon>
    </lineage>
</organism>
<evidence type="ECO:0000313" key="3">
    <source>
        <dbReference type="EMBL" id="STY23327.1"/>
    </source>
</evidence>
<keyword evidence="1" id="KW-0472">Membrane</keyword>
<dbReference type="AlphaFoldDB" id="A0A378L9C9"/>
<evidence type="ECO:0000256" key="1">
    <source>
        <dbReference type="SAM" id="Phobius"/>
    </source>
</evidence>
<keyword evidence="1" id="KW-0812">Transmembrane</keyword>
<keyword evidence="4" id="KW-1185">Reference proteome</keyword>
<sequence>MLRLNDLIMAVLSLILLLVVNQYVPLENLINLLFNCLMIVIIIIYFMQFLNLIKPILPTPKIF</sequence>